<gene>
    <name evidence="3" type="ORF">FNB15_15355</name>
</gene>
<evidence type="ECO:0000256" key="1">
    <source>
        <dbReference type="SAM" id="Phobius"/>
    </source>
</evidence>
<accession>A0A516H466</accession>
<dbReference type="OrthoDB" id="5186924at2"/>
<sequence length="154" mass="16488">MSGLGIRNQKDFYSGLLFILFGVAFMWIARDYNFGTARRMGPAFFPVILSGILIAIGIAIAVRGVTVAEEPMRGFTLKGLVLVIIGTLLFGFLVRSAGVPIATAALVAVSAYASQRFNWKPTLVLAIGMAVFCTVVFIYALGLPMPVRGPWLGG</sequence>
<name>A0A516H466_9PROT</name>
<dbReference type="AlphaFoldDB" id="A0A516H466"/>
<feature type="transmembrane region" description="Helical" evidence="1">
    <location>
        <begin position="12"/>
        <end position="29"/>
    </location>
</feature>
<feature type="transmembrane region" description="Helical" evidence="1">
    <location>
        <begin position="41"/>
        <end position="62"/>
    </location>
</feature>
<dbReference type="Pfam" id="PF07331">
    <property type="entry name" value="TctB"/>
    <property type="match status" value="1"/>
</dbReference>
<dbReference type="KEGG" id="fer:FNB15_15355"/>
<evidence type="ECO:0000313" key="3">
    <source>
        <dbReference type="EMBL" id="QDO98572.1"/>
    </source>
</evidence>
<evidence type="ECO:0000259" key="2">
    <source>
        <dbReference type="Pfam" id="PF07331"/>
    </source>
</evidence>
<proteinExistence type="predicted"/>
<keyword evidence="1" id="KW-1133">Transmembrane helix</keyword>
<dbReference type="InterPro" id="IPR009936">
    <property type="entry name" value="DUF1468"/>
</dbReference>
<dbReference type="RefSeq" id="WP_144069553.1">
    <property type="nucleotide sequence ID" value="NZ_CP041636.1"/>
</dbReference>
<protein>
    <submittedName>
        <fullName evidence="3">Tripartite tricarboxylate transporter TctB family protein</fullName>
    </submittedName>
</protein>
<organism evidence="3 4">
    <name type="scientific">Ferrovibrio terrae</name>
    <dbReference type="NCBI Taxonomy" id="2594003"/>
    <lineage>
        <taxon>Bacteria</taxon>
        <taxon>Pseudomonadati</taxon>
        <taxon>Pseudomonadota</taxon>
        <taxon>Alphaproteobacteria</taxon>
        <taxon>Rhodospirillales</taxon>
        <taxon>Rhodospirillaceae</taxon>
        <taxon>Ferrovibrio</taxon>
    </lineage>
</organism>
<feature type="transmembrane region" description="Helical" evidence="1">
    <location>
        <begin position="82"/>
        <end position="111"/>
    </location>
</feature>
<feature type="domain" description="DUF1468" evidence="2">
    <location>
        <begin position="14"/>
        <end position="146"/>
    </location>
</feature>
<keyword evidence="1" id="KW-0472">Membrane</keyword>
<feature type="transmembrane region" description="Helical" evidence="1">
    <location>
        <begin position="123"/>
        <end position="142"/>
    </location>
</feature>
<reference evidence="3 4" key="1">
    <citation type="submission" date="2019-07" db="EMBL/GenBank/DDBJ databases">
        <title>Genome sequencing for Ferrovibrio sp. K5.</title>
        <authorList>
            <person name="Park S.-J."/>
        </authorList>
    </citation>
    <scope>NUCLEOTIDE SEQUENCE [LARGE SCALE GENOMIC DNA]</scope>
    <source>
        <strain evidence="3 4">K5</strain>
    </source>
</reference>
<keyword evidence="4" id="KW-1185">Reference proteome</keyword>
<evidence type="ECO:0000313" key="4">
    <source>
        <dbReference type="Proteomes" id="UP000317496"/>
    </source>
</evidence>
<keyword evidence="1" id="KW-0812">Transmembrane</keyword>
<dbReference type="EMBL" id="CP041636">
    <property type="protein sequence ID" value="QDO98572.1"/>
    <property type="molecule type" value="Genomic_DNA"/>
</dbReference>
<dbReference type="Proteomes" id="UP000317496">
    <property type="component" value="Chromosome"/>
</dbReference>